<dbReference type="GO" id="GO:0005737">
    <property type="term" value="C:cytoplasm"/>
    <property type="evidence" value="ECO:0000318"/>
    <property type="project" value="GO_Central"/>
</dbReference>
<dbReference type="KEGG" id="mbr:MONBRDRAFT_14617"/>
<dbReference type="FunFam" id="3.40.50.1580:FF:000010">
    <property type="entry name" value="Purine nucleoside phosphorylase"/>
    <property type="match status" value="1"/>
</dbReference>
<feature type="binding site" evidence="8">
    <location>
        <begin position="101"/>
        <end position="103"/>
    </location>
    <ligand>
        <name>phosphate</name>
        <dbReference type="ChEBI" id="CHEBI:43474"/>
    </ligand>
</feature>
<dbReference type="OMA" id="EGVYAQF"/>
<dbReference type="InterPro" id="IPR018099">
    <property type="entry name" value="Purine_phosphorylase-2_CS"/>
</dbReference>
<reference evidence="10 11" key="1">
    <citation type="journal article" date="2008" name="Nature">
        <title>The genome of the choanoflagellate Monosiga brevicollis and the origin of metazoans.</title>
        <authorList>
            <consortium name="JGI Sequencing"/>
            <person name="King N."/>
            <person name="Westbrook M.J."/>
            <person name="Young S.L."/>
            <person name="Kuo A."/>
            <person name="Abedin M."/>
            <person name="Chapman J."/>
            <person name="Fairclough S."/>
            <person name="Hellsten U."/>
            <person name="Isogai Y."/>
            <person name="Letunic I."/>
            <person name="Marr M."/>
            <person name="Pincus D."/>
            <person name="Putnam N."/>
            <person name="Rokas A."/>
            <person name="Wright K.J."/>
            <person name="Zuzow R."/>
            <person name="Dirks W."/>
            <person name="Good M."/>
            <person name="Goodstein D."/>
            <person name="Lemons D."/>
            <person name="Li W."/>
            <person name="Lyons J.B."/>
            <person name="Morris A."/>
            <person name="Nichols S."/>
            <person name="Richter D.J."/>
            <person name="Salamov A."/>
            <person name="Bork P."/>
            <person name="Lim W.A."/>
            <person name="Manning G."/>
            <person name="Miller W.T."/>
            <person name="McGinnis W."/>
            <person name="Shapiro H."/>
            <person name="Tjian R."/>
            <person name="Grigoriev I.V."/>
            <person name="Rokhsar D."/>
        </authorList>
    </citation>
    <scope>NUCLEOTIDE SEQUENCE [LARGE SCALE GENOMIC DNA]</scope>
    <source>
        <strain evidence="11">MX1 / ATCC 50154</strain>
    </source>
</reference>
<dbReference type="InterPro" id="IPR000845">
    <property type="entry name" value="Nucleoside_phosphorylase_d"/>
</dbReference>
<dbReference type="FunCoup" id="A9URE9">
    <property type="interactions" value="318"/>
</dbReference>
<name>A9URE9_MONBE</name>
<dbReference type="PANTHER" id="PTHR11904:SF9">
    <property type="entry name" value="PURINE NUCLEOSIDE PHOSPHORYLASE-RELATED"/>
    <property type="match status" value="1"/>
</dbReference>
<comment type="function">
    <text evidence="7">The purine nucleoside phosphorylases catalyze the phosphorolytic breakdown of the N-glycosidic bond in the beta-(deoxy)ribonucleoside molecules, with the formation of the corresponding free purine bases and pentose-1-phosphate.</text>
</comment>
<keyword evidence="6 7" id="KW-0808">Transferase</keyword>
<dbReference type="InParanoid" id="A9URE9"/>
<evidence type="ECO:0000313" key="10">
    <source>
        <dbReference type="EMBL" id="EDQ91910.1"/>
    </source>
</evidence>
<feature type="domain" description="Nucleoside phosphorylase" evidence="9">
    <location>
        <begin position="44"/>
        <end position="298"/>
    </location>
</feature>
<comment type="pathway">
    <text evidence="1 7">Purine metabolism; purine nucleoside salvage.</text>
</comment>
<dbReference type="UniPathway" id="UPA00606"/>
<evidence type="ECO:0000313" key="11">
    <source>
        <dbReference type="Proteomes" id="UP000001357"/>
    </source>
</evidence>
<keyword evidence="11" id="KW-1185">Reference proteome</keyword>
<dbReference type="eggNOG" id="KOG3984">
    <property type="taxonomic scope" value="Eukaryota"/>
</dbReference>
<dbReference type="InterPro" id="IPR035994">
    <property type="entry name" value="Nucleoside_phosphorylase_sf"/>
</dbReference>
<dbReference type="EC" id="2.4.2.1" evidence="7"/>
<dbReference type="InterPro" id="IPR011270">
    <property type="entry name" value="Pur_Nuc_Pase_Ino/Guo-sp"/>
</dbReference>
<dbReference type="RefSeq" id="XP_001743196.1">
    <property type="nucleotide sequence ID" value="XM_001743144.1"/>
</dbReference>
<dbReference type="GeneID" id="5888543"/>
<keyword evidence="4" id="KW-0597">Phosphoprotein</keyword>
<dbReference type="STRING" id="81824.A9URE9"/>
<protein>
    <recommendedName>
        <fullName evidence="7">Purine nucleoside phosphorylase</fullName>
        <ecNumber evidence="7">2.4.2.1</ecNumber>
    </recommendedName>
    <alternativeName>
        <fullName evidence="7">Inosine-guanosine phosphorylase</fullName>
    </alternativeName>
</protein>
<sequence>MAAPAKRAKGDNIGIEPSETKLNFDLVEDAVKHIQTKAKTQPLIGIICGSGLGGLAAEVQDAVTIGYEEIPNFPVSTVAGHEGKLVFGTLGGAPVVVMKGRLHCYEGYAFSRIAVPIRTLCALGIKYLFVTNAAGGLNESFEVGDLMMLEDHLNFPGFAVQNPLVGPHDDRYGARFVPMSKPYDRKLRDIFKQTIDGMSMAGLHSPFRTGVYAMVGGPTYESPAEARFIKSAGADAVGMSTVPEVIVAIQQGVKCLAMSLITNKVVLKIDDDNEPNHAEVLEASQARQPDVQRLFVALSKNVKEAHEAGKL</sequence>
<accession>A9URE9</accession>
<evidence type="ECO:0000256" key="6">
    <source>
        <dbReference type="ARBA" id="ARBA00022679"/>
    </source>
</evidence>
<evidence type="ECO:0000256" key="1">
    <source>
        <dbReference type="ARBA" id="ARBA00005058"/>
    </source>
</evidence>
<evidence type="ECO:0000256" key="5">
    <source>
        <dbReference type="ARBA" id="ARBA00022676"/>
    </source>
</evidence>
<dbReference type="Gene3D" id="3.40.50.1580">
    <property type="entry name" value="Nucleoside phosphorylase domain"/>
    <property type="match status" value="1"/>
</dbReference>
<evidence type="ECO:0000256" key="2">
    <source>
        <dbReference type="ARBA" id="ARBA00006751"/>
    </source>
</evidence>
<evidence type="ECO:0000256" key="8">
    <source>
        <dbReference type="PIRSR" id="PIRSR000477-2"/>
    </source>
</evidence>
<feature type="binding site" evidence="8">
    <location>
        <position position="240"/>
    </location>
    <ligand>
        <name>phosphate</name>
        <dbReference type="ChEBI" id="CHEBI:43474"/>
    </ligand>
</feature>
<dbReference type="CDD" id="cd09009">
    <property type="entry name" value="PNP-EcPNPII_like"/>
    <property type="match status" value="1"/>
</dbReference>
<feature type="binding site" evidence="8">
    <location>
        <position position="50"/>
    </location>
    <ligand>
        <name>phosphate</name>
        <dbReference type="ChEBI" id="CHEBI:43474"/>
    </ligand>
</feature>
<evidence type="ECO:0000256" key="3">
    <source>
        <dbReference type="ARBA" id="ARBA00011233"/>
    </source>
</evidence>
<gene>
    <name evidence="10" type="ORF">MONBRDRAFT_14617</name>
</gene>
<dbReference type="PIRSF" id="PIRSF000477">
    <property type="entry name" value="PurNPase"/>
    <property type="match status" value="1"/>
</dbReference>
<dbReference type="Pfam" id="PF01048">
    <property type="entry name" value="PNP_UDP_1"/>
    <property type="match status" value="1"/>
</dbReference>
<feature type="binding site" evidence="8">
    <location>
        <position position="133"/>
    </location>
    <ligand>
        <name>phosphate</name>
        <dbReference type="ChEBI" id="CHEBI:43474"/>
    </ligand>
</feature>
<organism evidence="10 11">
    <name type="scientific">Monosiga brevicollis</name>
    <name type="common">Choanoflagellate</name>
    <dbReference type="NCBI Taxonomy" id="81824"/>
    <lineage>
        <taxon>Eukaryota</taxon>
        <taxon>Choanoflagellata</taxon>
        <taxon>Craspedida</taxon>
        <taxon>Salpingoecidae</taxon>
        <taxon>Monosiga</taxon>
    </lineage>
</organism>
<dbReference type="NCBIfam" id="TIGR01700">
    <property type="entry name" value="PNPH"/>
    <property type="match status" value="1"/>
</dbReference>
<keyword evidence="5 7" id="KW-0328">Glycosyltransferase</keyword>
<dbReference type="GO" id="GO:0004731">
    <property type="term" value="F:purine-nucleoside phosphorylase activity"/>
    <property type="evidence" value="ECO:0000318"/>
    <property type="project" value="GO_Central"/>
</dbReference>
<evidence type="ECO:0000256" key="4">
    <source>
        <dbReference type="ARBA" id="ARBA00022553"/>
    </source>
</evidence>
<feature type="binding site" evidence="8">
    <location>
        <position position="263"/>
    </location>
    <ligand>
        <name>a purine D-ribonucleoside</name>
        <dbReference type="ChEBI" id="CHEBI:142355"/>
    </ligand>
</feature>
<dbReference type="Proteomes" id="UP000001357">
    <property type="component" value="Unassembled WGS sequence"/>
</dbReference>
<dbReference type="NCBIfam" id="NF006054">
    <property type="entry name" value="PRK08202.1"/>
    <property type="match status" value="1"/>
</dbReference>
<dbReference type="GO" id="GO:0009116">
    <property type="term" value="P:nucleoside metabolic process"/>
    <property type="evidence" value="ECO:0007669"/>
    <property type="project" value="InterPro"/>
</dbReference>
<dbReference type="NCBIfam" id="TIGR01697">
    <property type="entry name" value="PNPH-PUNA-XAPA"/>
    <property type="match status" value="1"/>
</dbReference>
<dbReference type="AlphaFoldDB" id="A9URE9"/>
<evidence type="ECO:0000259" key="9">
    <source>
        <dbReference type="Pfam" id="PF01048"/>
    </source>
</evidence>
<evidence type="ECO:0000256" key="7">
    <source>
        <dbReference type="PIRNR" id="PIRNR000477"/>
    </source>
</evidence>
<proteinExistence type="inferred from homology"/>
<dbReference type="SUPFAM" id="SSF53167">
    <property type="entry name" value="Purine and uridine phosphorylases"/>
    <property type="match status" value="1"/>
</dbReference>
<dbReference type="PROSITE" id="PS01240">
    <property type="entry name" value="PNP_MTAP_2"/>
    <property type="match status" value="1"/>
</dbReference>
<feature type="binding site" evidence="8">
    <location>
        <position position="221"/>
    </location>
    <ligand>
        <name>a purine D-ribonucleoside</name>
        <dbReference type="ChEBI" id="CHEBI:142355"/>
    </ligand>
</feature>
<dbReference type="PANTHER" id="PTHR11904">
    <property type="entry name" value="METHYLTHIOADENOSINE/PURINE NUCLEOSIDE PHOSPHORYLASE"/>
    <property type="match status" value="1"/>
</dbReference>
<feature type="binding site" evidence="8">
    <location>
        <position position="81"/>
    </location>
    <ligand>
        <name>phosphate</name>
        <dbReference type="ChEBI" id="CHEBI:43474"/>
    </ligand>
</feature>
<comment type="similarity">
    <text evidence="2 7">Belongs to the PNP/MTAP phosphorylase family.</text>
</comment>
<comment type="subunit">
    <text evidence="3">Homotrimer.</text>
</comment>
<dbReference type="EMBL" id="CH991544">
    <property type="protein sequence ID" value="EDQ91910.1"/>
    <property type="molecule type" value="Genomic_DNA"/>
</dbReference>
<dbReference type="InterPro" id="IPR011268">
    <property type="entry name" value="Purine_phosphorylase"/>
</dbReference>